<dbReference type="SUPFAM" id="SSF49503">
    <property type="entry name" value="Cupredoxins"/>
    <property type="match status" value="1"/>
</dbReference>
<accession>A0A6J7DYT4</accession>
<name>A0A6J7DYT4_9ZZZZ</name>
<dbReference type="AlphaFoldDB" id="A0A6J7DYT4"/>
<sequence length="138" mass="14137">MTFRPLTHTPRAVVARTLVAGLAALAFTACSSSSSSNATTATVPADIGLHVIAGPGIRFDTGSYTATAGEVKVLYTNNDSQRHTLAIIDPAGKSLPGELEVAKSGATDTGSYTLTPGTYKIICTVPGHTNMKATLTVS</sequence>
<dbReference type="Gene3D" id="2.60.40.420">
    <property type="entry name" value="Cupredoxins - blue copper proteins"/>
    <property type="match status" value="1"/>
</dbReference>
<dbReference type="PROSITE" id="PS51257">
    <property type="entry name" value="PROKAR_LIPOPROTEIN"/>
    <property type="match status" value="1"/>
</dbReference>
<proteinExistence type="predicted"/>
<evidence type="ECO:0000313" key="1">
    <source>
        <dbReference type="EMBL" id="CAB4873459.1"/>
    </source>
</evidence>
<dbReference type="InterPro" id="IPR008972">
    <property type="entry name" value="Cupredoxin"/>
</dbReference>
<gene>
    <name evidence="1" type="ORF">UFOPK3376_00974</name>
</gene>
<dbReference type="EMBL" id="CAFBLP010000018">
    <property type="protein sequence ID" value="CAB4873459.1"/>
    <property type="molecule type" value="Genomic_DNA"/>
</dbReference>
<protein>
    <submittedName>
        <fullName evidence="1">Unannotated protein</fullName>
    </submittedName>
</protein>
<organism evidence="1">
    <name type="scientific">freshwater metagenome</name>
    <dbReference type="NCBI Taxonomy" id="449393"/>
    <lineage>
        <taxon>unclassified sequences</taxon>
        <taxon>metagenomes</taxon>
        <taxon>ecological metagenomes</taxon>
    </lineage>
</organism>
<reference evidence="1" key="1">
    <citation type="submission" date="2020-05" db="EMBL/GenBank/DDBJ databases">
        <authorList>
            <person name="Chiriac C."/>
            <person name="Salcher M."/>
            <person name="Ghai R."/>
            <person name="Kavagutti S V."/>
        </authorList>
    </citation>
    <scope>NUCLEOTIDE SEQUENCE</scope>
</reference>